<feature type="region of interest" description="Disordered" evidence="1">
    <location>
        <begin position="70"/>
        <end position="131"/>
    </location>
</feature>
<keyword evidence="4" id="KW-1185">Reference proteome</keyword>
<proteinExistence type="predicted"/>
<evidence type="ECO:0000256" key="1">
    <source>
        <dbReference type="SAM" id="MobiDB-lite"/>
    </source>
</evidence>
<evidence type="ECO:0008006" key="5">
    <source>
        <dbReference type="Google" id="ProtNLM"/>
    </source>
</evidence>
<feature type="signal peptide" evidence="2">
    <location>
        <begin position="1"/>
        <end position="28"/>
    </location>
</feature>
<sequence length="131" mass="13267">MAYKTRLSFFALISVSVILLDLVGGAVAGRNVPTISNKDEKKQPQWLLDHDGSLLIPGIGRVMLPPLKHFAPFPGMGGTGSTGGSGSGGSPSSNNYVPGGDDTFVPNPGNEVPTPGNGGGSTPSTPVTPNP</sequence>
<feature type="compositionally biased region" description="Gly residues" evidence="1">
    <location>
        <begin position="75"/>
        <end position="89"/>
    </location>
</feature>
<accession>A0A498HFC7</accession>
<dbReference type="EMBL" id="RDQH01000343">
    <property type="protein sequence ID" value="RXH68165.1"/>
    <property type="molecule type" value="Genomic_DNA"/>
</dbReference>
<name>A0A498HFC7_MALDO</name>
<evidence type="ECO:0000313" key="3">
    <source>
        <dbReference type="EMBL" id="RXH68165.1"/>
    </source>
</evidence>
<feature type="chain" id="PRO_5019761827" description="Cell wall protein" evidence="2">
    <location>
        <begin position="29"/>
        <end position="131"/>
    </location>
</feature>
<gene>
    <name evidence="3" type="ORF">DVH24_028312</name>
</gene>
<organism evidence="3 4">
    <name type="scientific">Malus domestica</name>
    <name type="common">Apple</name>
    <name type="synonym">Pyrus malus</name>
    <dbReference type="NCBI Taxonomy" id="3750"/>
    <lineage>
        <taxon>Eukaryota</taxon>
        <taxon>Viridiplantae</taxon>
        <taxon>Streptophyta</taxon>
        <taxon>Embryophyta</taxon>
        <taxon>Tracheophyta</taxon>
        <taxon>Spermatophyta</taxon>
        <taxon>Magnoliopsida</taxon>
        <taxon>eudicotyledons</taxon>
        <taxon>Gunneridae</taxon>
        <taxon>Pentapetalae</taxon>
        <taxon>rosids</taxon>
        <taxon>fabids</taxon>
        <taxon>Rosales</taxon>
        <taxon>Rosaceae</taxon>
        <taxon>Amygdaloideae</taxon>
        <taxon>Maleae</taxon>
        <taxon>Malus</taxon>
    </lineage>
</organism>
<comment type="caution">
    <text evidence="3">The sequence shown here is derived from an EMBL/GenBank/DDBJ whole genome shotgun (WGS) entry which is preliminary data.</text>
</comment>
<dbReference type="Proteomes" id="UP000290289">
    <property type="component" value="Chromosome 17"/>
</dbReference>
<dbReference type="PANTHER" id="PTHR36733">
    <property type="entry name" value="CELL WALL PROTEIN-RELATED"/>
    <property type="match status" value="1"/>
</dbReference>
<dbReference type="PANTHER" id="PTHR36733:SF1">
    <property type="entry name" value="CELL WALL PROTEIN-RELATED"/>
    <property type="match status" value="1"/>
</dbReference>
<dbReference type="AlphaFoldDB" id="A0A498HFC7"/>
<dbReference type="InterPro" id="IPR034565">
    <property type="entry name" value="Put_cell_wall"/>
</dbReference>
<keyword evidence="2" id="KW-0732">Signal</keyword>
<protein>
    <recommendedName>
        <fullName evidence="5">Cell wall protein</fullName>
    </recommendedName>
</protein>
<reference evidence="3 4" key="1">
    <citation type="submission" date="2018-10" db="EMBL/GenBank/DDBJ databases">
        <title>A high-quality apple genome assembly.</title>
        <authorList>
            <person name="Hu J."/>
        </authorList>
    </citation>
    <scope>NUCLEOTIDE SEQUENCE [LARGE SCALE GENOMIC DNA]</scope>
    <source>
        <strain evidence="4">cv. HFTH1</strain>
        <tissue evidence="3">Young leaf</tissue>
    </source>
</reference>
<dbReference type="OrthoDB" id="1931827at2759"/>
<evidence type="ECO:0000256" key="2">
    <source>
        <dbReference type="SAM" id="SignalP"/>
    </source>
</evidence>
<evidence type="ECO:0000313" key="4">
    <source>
        <dbReference type="Proteomes" id="UP000290289"/>
    </source>
</evidence>